<organism evidence="2 3">
    <name type="scientific">[Clostridium] clostridioforme 90A8</name>
    <dbReference type="NCBI Taxonomy" id="999408"/>
    <lineage>
        <taxon>Bacteria</taxon>
        <taxon>Bacillati</taxon>
        <taxon>Bacillota</taxon>
        <taxon>Clostridia</taxon>
        <taxon>Lachnospirales</taxon>
        <taxon>Lachnospiraceae</taxon>
        <taxon>Enterocloster</taxon>
    </lineage>
</organism>
<feature type="transmembrane region" description="Helical" evidence="1">
    <location>
        <begin position="443"/>
        <end position="463"/>
    </location>
</feature>
<keyword evidence="1" id="KW-0812">Transmembrane</keyword>
<feature type="transmembrane region" description="Helical" evidence="1">
    <location>
        <begin position="554"/>
        <end position="575"/>
    </location>
</feature>
<reference evidence="2 3" key="1">
    <citation type="submission" date="2013-01" db="EMBL/GenBank/DDBJ databases">
        <title>The Genome Sequence of Clostridium clostridioforme 90A8.</title>
        <authorList>
            <consortium name="The Broad Institute Genome Sequencing Platform"/>
            <person name="Earl A."/>
            <person name="Ward D."/>
            <person name="Feldgarden M."/>
            <person name="Gevers D."/>
            <person name="Courvalin P."/>
            <person name="Lambert T."/>
            <person name="Walker B."/>
            <person name="Young S.K."/>
            <person name="Zeng Q."/>
            <person name="Gargeya S."/>
            <person name="Fitzgerald M."/>
            <person name="Haas B."/>
            <person name="Abouelleil A."/>
            <person name="Alvarado L."/>
            <person name="Arachchi H.M."/>
            <person name="Berlin A.M."/>
            <person name="Chapman S.B."/>
            <person name="Dewar J."/>
            <person name="Goldberg J."/>
            <person name="Griggs A."/>
            <person name="Gujja S."/>
            <person name="Hansen M."/>
            <person name="Howarth C."/>
            <person name="Imamovic A."/>
            <person name="Larimer J."/>
            <person name="McCowan C."/>
            <person name="Murphy C."/>
            <person name="Neiman D."/>
            <person name="Pearson M."/>
            <person name="Priest M."/>
            <person name="Roberts A."/>
            <person name="Saif S."/>
            <person name="Shea T."/>
            <person name="Sisk P."/>
            <person name="Sykes S."/>
            <person name="Wortman J."/>
            <person name="Nusbaum C."/>
            <person name="Birren B."/>
        </authorList>
    </citation>
    <scope>NUCLEOTIDE SEQUENCE [LARGE SCALE GENOMIC DNA]</scope>
    <source>
        <strain evidence="2 3">90A8</strain>
    </source>
</reference>
<gene>
    <name evidence="2" type="ORF">HMPREF1090_04185</name>
</gene>
<dbReference type="GeneID" id="57964119"/>
<feature type="transmembrane region" description="Helical" evidence="1">
    <location>
        <begin position="525"/>
        <end position="547"/>
    </location>
</feature>
<dbReference type="AlphaFoldDB" id="A0A0E2H5C4"/>
<keyword evidence="1" id="KW-1133">Transmembrane helix</keyword>
<feature type="transmembrane region" description="Helical" evidence="1">
    <location>
        <begin position="500"/>
        <end position="519"/>
    </location>
</feature>
<feature type="transmembrane region" description="Helical" evidence="1">
    <location>
        <begin position="469"/>
        <end position="488"/>
    </location>
</feature>
<dbReference type="Pfam" id="PF19845">
    <property type="entry name" value="DUF6320"/>
    <property type="match status" value="1"/>
</dbReference>
<feature type="transmembrane region" description="Helical" evidence="1">
    <location>
        <begin position="314"/>
        <end position="332"/>
    </location>
</feature>
<evidence type="ECO:0000313" key="3">
    <source>
        <dbReference type="Proteomes" id="UP000013085"/>
    </source>
</evidence>
<feature type="transmembrane region" description="Helical" evidence="1">
    <location>
        <begin position="581"/>
        <end position="601"/>
    </location>
</feature>
<dbReference type="Proteomes" id="UP000013085">
    <property type="component" value="Unassembled WGS sequence"/>
</dbReference>
<keyword evidence="1" id="KW-0472">Membrane</keyword>
<dbReference type="RefSeq" id="WP_002584741.1">
    <property type="nucleotide sequence ID" value="NZ_KB850983.1"/>
</dbReference>
<accession>A0A0E2H5C4</accession>
<name>A0A0E2H5C4_9FIRM</name>
<protein>
    <submittedName>
        <fullName evidence="2">Uncharacterized protein</fullName>
    </submittedName>
</protein>
<dbReference type="PATRIC" id="fig|999408.3.peg.4485"/>
<dbReference type="SUPFAM" id="SSF52777">
    <property type="entry name" value="CoA-dependent acyltransferases"/>
    <property type="match status" value="1"/>
</dbReference>
<comment type="caution">
    <text evidence="2">The sequence shown here is derived from an EMBL/GenBank/DDBJ whole genome shotgun (WGS) entry which is preliminary data.</text>
</comment>
<evidence type="ECO:0000313" key="2">
    <source>
        <dbReference type="EMBL" id="ENZ10512.1"/>
    </source>
</evidence>
<evidence type="ECO:0000256" key="1">
    <source>
        <dbReference type="SAM" id="Phobius"/>
    </source>
</evidence>
<dbReference type="HOGENOM" id="CLU_031688_0_0_9"/>
<sequence>MKKNPQGKRWHRLDNTGKIFPMIANENLSNVFRISVTLKEEIDPGLLDRALEEVLPRFGGFKVKLKRGFFWYYFEENKRQPFVEQESSWPCRYIDPKSNQLYLFRVSYYGARINLEVFHAVTDGMGAVNFLKELTAGYLELKRGGRSRDVGPGEGESAQTEDSYLKHYRKMRTRRYSSRPALRLTGRYIPFGGQSVVHGYADTGELKAVSRKMGVSITKYLTACLIWSISRVYQEEGQEGRHIGVNLPINLRAFFGSNTASNFFAVTAIDHEPGQGRDEFEEILASVCRQMDEKIVKEKLEETISYNVSNEKKWYVRILPLFVKWLALGFIFRRNDRAHTITLSNIGLISMDREYQEEIEGFCMLIGVSERQPAKCGVCSFGDRTVITFTKVFQDSRLEECFFGRLRSDGIPVELESNGVIMPESDKGNYPVIQHGESIWKKLVLVCYGVLAVVALFLGLVNIATYDGLWWSGIAIPGIAYVGLTLRYSILRHANLGKSLLIQTVGMQILLVMIDRVLGFEGWSVNYAVPGTILFADAAVVLLIVVNRLNWQSYFMYQIAITVFSFIPLILWAAGLVTHPAMAIITVILTVGILALTIFLGDRRFKNELIRRFHL</sequence>
<dbReference type="EMBL" id="AGYR01000046">
    <property type="protein sequence ID" value="ENZ10512.1"/>
    <property type="molecule type" value="Genomic_DNA"/>
</dbReference>
<dbReference type="InterPro" id="IPR046283">
    <property type="entry name" value="DUF6320"/>
</dbReference>
<proteinExistence type="predicted"/>